<dbReference type="PANTHER" id="PTHR12253">
    <property type="entry name" value="RH14732P"/>
    <property type="match status" value="1"/>
</dbReference>
<feature type="chain" id="PRO_5043915781" description="Phospholipase A2-like central domain-containing protein" evidence="4">
    <location>
        <begin position="22"/>
        <end position="611"/>
    </location>
</feature>
<evidence type="ECO:0000256" key="3">
    <source>
        <dbReference type="SAM" id="MobiDB-lite"/>
    </source>
</evidence>
<evidence type="ECO:0000256" key="1">
    <source>
        <dbReference type="ARBA" id="ARBA00004613"/>
    </source>
</evidence>
<protein>
    <recommendedName>
        <fullName evidence="5">Phospholipase A2-like central domain-containing protein</fullName>
    </recommendedName>
</protein>
<dbReference type="Ensembl" id="ENSAOCT00000023896.2">
    <property type="protein sequence ID" value="ENSAOCP00000015279.2"/>
    <property type="gene ID" value="ENSAOCG00000020005.2"/>
</dbReference>
<dbReference type="AlphaFoldDB" id="A0A3Q1BR07"/>
<keyword evidence="2" id="KW-0964">Secreted</keyword>
<sequence length="611" mass="67567">MKSRCLLQVAVILSSLVLSKAQNVTGPGPSCVSASVADGQTRVTFLREDAAGVRSLYLSLWSEDMRLVTCEVNSNPLVIEKYRSLCDRSGSRSEEIIQRFNVSVLFAPDAPCAFVSSGAQKFTKRTRSDGTERKTRRKRAWILPGTLWCGSGSRAGEYEQLGMFESADRCCREHDHCLHIIPAFTVNYGVFNPNLYTVSHCECDQRFRQCLMSVNDSISNMVGYSFFNILRVPCFELKQQKQNAGVVTVEASGSRCTSVACINMPDTPPNLTKPGVAPYAIFQNPLSYNTSDVTNKSVDTDSNKLTSIEEQQSTESPMITPRSKSSKAEQRCGFREPPRGDTFHRKRAKGRGCKRHRKLYGVAPSQVPQLSGANTTTPSSGTLSVRKRAGKKKSIKKDLLDYVLPQVTTKSTTPSCTPPLTRRPTGGIAAVTKTTRSHDKAPKRSHCCESGMPVRGDSFQPRCKNCLKQATAPHLTTVAPTNSSTNGLPFKLMTLETSKKTREAPKLDTVVTLRNAARFTTPITTELKTIASFHKDGKPQKQVDSSVLQNNTIQEPVVSAVAQRTPTERILKKKNQKNALHNMTGEFMQLLTLSLLLQLFEAYKAFPHNRE</sequence>
<gene>
    <name evidence="6" type="primary">PLA2G3</name>
</gene>
<comment type="subcellular location">
    <subcellularLocation>
        <location evidence="1">Secreted</location>
    </subcellularLocation>
</comment>
<feature type="compositionally biased region" description="Polar residues" evidence="3">
    <location>
        <begin position="367"/>
        <end position="383"/>
    </location>
</feature>
<dbReference type="SUPFAM" id="SSF48619">
    <property type="entry name" value="Phospholipase A2, PLA2"/>
    <property type="match status" value="1"/>
</dbReference>
<feature type="compositionally biased region" description="Basic and acidic residues" evidence="3">
    <location>
        <begin position="326"/>
        <end position="343"/>
    </location>
</feature>
<dbReference type="InterPro" id="IPR036444">
    <property type="entry name" value="PLipase_A2_dom_sf"/>
</dbReference>
<reference evidence="6 7" key="1">
    <citation type="submission" date="2022-01" db="EMBL/GenBank/DDBJ databases">
        <title>A chromosome-scale genome assembly of the false clownfish, Amphiprion ocellaris.</title>
        <authorList>
            <person name="Ryu T."/>
        </authorList>
    </citation>
    <scope>NUCLEOTIDE SEQUENCE [LARGE SCALE GENOMIC DNA]</scope>
</reference>
<keyword evidence="4" id="KW-0732">Signal</keyword>
<evidence type="ECO:0000313" key="6">
    <source>
        <dbReference type="Ensembl" id="ENSAOCP00000015279.2"/>
    </source>
</evidence>
<dbReference type="CDD" id="cd04704">
    <property type="entry name" value="PLA2_bee_venom_like"/>
    <property type="match status" value="1"/>
</dbReference>
<dbReference type="GO" id="GO:0004623">
    <property type="term" value="F:phospholipase A2 activity"/>
    <property type="evidence" value="ECO:0007669"/>
    <property type="project" value="InterPro"/>
</dbReference>
<evidence type="ECO:0000256" key="2">
    <source>
        <dbReference type="ARBA" id="ARBA00022525"/>
    </source>
</evidence>
<feature type="compositionally biased region" description="Polar residues" evidence="3">
    <location>
        <begin position="303"/>
        <end position="317"/>
    </location>
</feature>
<evidence type="ECO:0000259" key="5">
    <source>
        <dbReference type="Pfam" id="PF05826"/>
    </source>
</evidence>
<organism evidence="6 7">
    <name type="scientific">Amphiprion ocellaris</name>
    <name type="common">Clown anemonefish</name>
    <dbReference type="NCBI Taxonomy" id="80972"/>
    <lineage>
        <taxon>Eukaryota</taxon>
        <taxon>Metazoa</taxon>
        <taxon>Chordata</taxon>
        <taxon>Craniata</taxon>
        <taxon>Vertebrata</taxon>
        <taxon>Euteleostomi</taxon>
        <taxon>Actinopterygii</taxon>
        <taxon>Neopterygii</taxon>
        <taxon>Teleostei</taxon>
        <taxon>Neoteleostei</taxon>
        <taxon>Acanthomorphata</taxon>
        <taxon>Ovalentaria</taxon>
        <taxon>Pomacentridae</taxon>
        <taxon>Amphiprion</taxon>
    </lineage>
</organism>
<dbReference type="GO" id="GO:0050482">
    <property type="term" value="P:arachidonate secretion"/>
    <property type="evidence" value="ECO:0007669"/>
    <property type="project" value="InterPro"/>
</dbReference>
<dbReference type="OMA" id="FERADKC"/>
<dbReference type="GO" id="GO:0006644">
    <property type="term" value="P:phospholipid metabolic process"/>
    <property type="evidence" value="ECO:0007669"/>
    <property type="project" value="InterPro"/>
</dbReference>
<proteinExistence type="predicted"/>
<dbReference type="InterPro" id="IPR016090">
    <property type="entry name" value="PLA2-like_dom"/>
</dbReference>
<feature type="compositionally biased region" description="Basic residues" evidence="3">
    <location>
        <begin position="344"/>
        <end position="354"/>
    </location>
</feature>
<feature type="signal peptide" evidence="4">
    <location>
        <begin position="1"/>
        <end position="21"/>
    </location>
</feature>
<reference evidence="6" key="3">
    <citation type="submission" date="2025-09" db="UniProtKB">
        <authorList>
            <consortium name="Ensembl"/>
        </authorList>
    </citation>
    <scope>IDENTIFICATION</scope>
</reference>
<dbReference type="GeneTree" id="ENSGT00940000165179"/>
<evidence type="ECO:0000256" key="4">
    <source>
        <dbReference type="SAM" id="SignalP"/>
    </source>
</evidence>
<name>A0A3Q1BR07_AMPOC</name>
<feature type="domain" description="Phospholipase A2-like central" evidence="5">
    <location>
        <begin position="142"/>
        <end position="237"/>
    </location>
</feature>
<reference evidence="6" key="2">
    <citation type="submission" date="2025-08" db="UniProtKB">
        <authorList>
            <consortium name="Ensembl"/>
        </authorList>
    </citation>
    <scope>IDENTIFICATION</scope>
</reference>
<feature type="region of interest" description="Disordered" evidence="3">
    <location>
        <begin position="292"/>
        <end position="354"/>
    </location>
</feature>
<keyword evidence="7" id="KW-1185">Reference proteome</keyword>
<dbReference type="InterPro" id="IPR033113">
    <property type="entry name" value="PLA2_histidine"/>
</dbReference>
<dbReference type="Gene3D" id="1.20.90.10">
    <property type="entry name" value="Phospholipase A2 domain"/>
    <property type="match status" value="1"/>
</dbReference>
<evidence type="ECO:0000313" key="7">
    <source>
        <dbReference type="Proteomes" id="UP001501940"/>
    </source>
</evidence>
<dbReference type="GO" id="GO:0005576">
    <property type="term" value="C:extracellular region"/>
    <property type="evidence" value="ECO:0007669"/>
    <property type="project" value="UniProtKB-SubCell"/>
</dbReference>
<accession>A0A3Q1BR07</accession>
<feature type="region of interest" description="Disordered" evidence="3">
    <location>
        <begin position="367"/>
        <end position="390"/>
    </location>
</feature>
<dbReference type="STRING" id="80972.ENSAOCP00000015279"/>
<dbReference type="Proteomes" id="UP001501940">
    <property type="component" value="Chromosome 6"/>
</dbReference>
<dbReference type="Pfam" id="PF05826">
    <property type="entry name" value="Phospholip_A2_2"/>
    <property type="match status" value="1"/>
</dbReference>
<dbReference type="PROSITE" id="PS00118">
    <property type="entry name" value="PA2_HIS"/>
    <property type="match status" value="1"/>
</dbReference>